<organism evidence="2 3">
    <name type="scientific">Pseudomonas laurylsulfatiphila</name>
    <dbReference type="NCBI Taxonomy" id="2011015"/>
    <lineage>
        <taxon>Bacteria</taxon>
        <taxon>Pseudomonadati</taxon>
        <taxon>Pseudomonadota</taxon>
        <taxon>Gammaproteobacteria</taxon>
        <taxon>Pseudomonadales</taxon>
        <taxon>Pseudomonadaceae</taxon>
        <taxon>Pseudomonas</taxon>
    </lineage>
</organism>
<protein>
    <submittedName>
        <fullName evidence="2">Uncharacterized protein</fullName>
    </submittedName>
</protein>
<accession>A0A2S6FM31</accession>
<keyword evidence="1" id="KW-1133">Transmembrane helix</keyword>
<keyword evidence="3" id="KW-1185">Reference proteome</keyword>
<sequence length="129" mass="15081">MLRKGGIKIFVLPLIIHLLVNRCPAVTSWLLMQFVDQFFHYVIFNETVKAFLYSVIWIVWPTVYENISSFSAIVWGVIGWVLIASIKPLPHSLDLKLSWRFCQPRIVWVKFIREQVACFTGKIRSTIKV</sequence>
<dbReference type="EMBL" id="NIRS01000003">
    <property type="protein sequence ID" value="PPK38519.1"/>
    <property type="molecule type" value="Genomic_DNA"/>
</dbReference>
<gene>
    <name evidence="2" type="ORF">CD175_11960</name>
</gene>
<feature type="transmembrane region" description="Helical" evidence="1">
    <location>
        <begin position="67"/>
        <end position="86"/>
    </location>
</feature>
<evidence type="ECO:0000313" key="2">
    <source>
        <dbReference type="EMBL" id="PPK38519.1"/>
    </source>
</evidence>
<reference evidence="3" key="1">
    <citation type="submission" date="2017-06" db="EMBL/GenBank/DDBJ databases">
        <authorList>
            <person name="Furmanczyk E.M."/>
        </authorList>
    </citation>
    <scope>NUCLEOTIDE SEQUENCE [LARGE SCALE GENOMIC DNA]</scope>
    <source>
        <strain evidence="3">AP3_16</strain>
    </source>
</reference>
<keyword evidence="1" id="KW-0472">Membrane</keyword>
<name>A0A2S6FM31_9PSED</name>
<comment type="caution">
    <text evidence="2">The sequence shown here is derived from an EMBL/GenBank/DDBJ whole genome shotgun (WGS) entry which is preliminary data.</text>
</comment>
<dbReference type="AlphaFoldDB" id="A0A2S6FM31"/>
<dbReference type="Proteomes" id="UP000238541">
    <property type="component" value="Unassembled WGS sequence"/>
</dbReference>
<evidence type="ECO:0000256" key="1">
    <source>
        <dbReference type="SAM" id="Phobius"/>
    </source>
</evidence>
<feature type="transmembrane region" description="Helical" evidence="1">
    <location>
        <begin position="41"/>
        <end position="60"/>
    </location>
</feature>
<keyword evidence="1" id="KW-0812">Transmembrane</keyword>
<evidence type="ECO:0000313" key="3">
    <source>
        <dbReference type="Proteomes" id="UP000238541"/>
    </source>
</evidence>
<proteinExistence type="predicted"/>